<feature type="compositionally biased region" description="Low complexity" evidence="1">
    <location>
        <begin position="268"/>
        <end position="298"/>
    </location>
</feature>
<keyword evidence="2" id="KW-0812">Transmembrane</keyword>
<organism evidence="3 4">
    <name type="scientific">Saccharothrix violaceirubra</name>
    <dbReference type="NCBI Taxonomy" id="413306"/>
    <lineage>
        <taxon>Bacteria</taxon>
        <taxon>Bacillati</taxon>
        <taxon>Actinomycetota</taxon>
        <taxon>Actinomycetes</taxon>
        <taxon>Pseudonocardiales</taxon>
        <taxon>Pseudonocardiaceae</taxon>
        <taxon>Saccharothrix</taxon>
    </lineage>
</organism>
<evidence type="ECO:0000256" key="1">
    <source>
        <dbReference type="SAM" id="MobiDB-lite"/>
    </source>
</evidence>
<proteinExistence type="predicted"/>
<accession>A0A7W7SYZ5</accession>
<keyword evidence="4" id="KW-1185">Reference proteome</keyword>
<dbReference type="InterPro" id="IPR021454">
    <property type="entry name" value="DUF3105"/>
</dbReference>
<name>A0A7W7SYZ5_9PSEU</name>
<evidence type="ECO:0000313" key="4">
    <source>
        <dbReference type="Proteomes" id="UP000542674"/>
    </source>
</evidence>
<feature type="transmembrane region" description="Helical" evidence="2">
    <location>
        <begin position="37"/>
        <end position="58"/>
    </location>
</feature>
<dbReference type="Proteomes" id="UP000542674">
    <property type="component" value="Unassembled WGS sequence"/>
</dbReference>
<keyword evidence="2" id="KW-1133">Transmembrane helix</keyword>
<gene>
    <name evidence="3" type="ORF">F4559_000921</name>
</gene>
<keyword evidence="2" id="KW-0472">Membrane</keyword>
<sequence>MTSGPEADMTSGKKTKAARSSVAAARSSVVASKPKPWGTIVAVIAVLALAGGVFGYAITQLNEKSDREAALAKWNPTEENKDPSDQIQGVVKKTYEAGKHVQPTQRVGYDLSPPYGGPHDSTWANCMGVVYAKPVRTENMVHSLEHGAVWIAYNPDQVTGEALDKLKKKVEGRQFSMLSPYPGLDKPISLQSWGHQLKVDSVDDERIDQFVQSLLRNQYQYPEIGAACDSSTFDTENPPPFVAEKPGADAIPMEGGEKDATEAGGEMTGTVAPTAAPTAGTGAPATQGSAAPTTQPSS</sequence>
<comment type="caution">
    <text evidence="3">The sequence shown here is derived from an EMBL/GenBank/DDBJ whole genome shotgun (WGS) entry which is preliminary data.</text>
</comment>
<evidence type="ECO:0000256" key="2">
    <source>
        <dbReference type="SAM" id="Phobius"/>
    </source>
</evidence>
<feature type="region of interest" description="Disordered" evidence="1">
    <location>
        <begin position="228"/>
        <end position="298"/>
    </location>
</feature>
<dbReference type="AlphaFoldDB" id="A0A7W7SYZ5"/>
<dbReference type="Pfam" id="PF11303">
    <property type="entry name" value="DUF3105"/>
    <property type="match status" value="1"/>
</dbReference>
<protein>
    <recommendedName>
        <fullName evidence="5">DUF3105 domain-containing protein</fullName>
    </recommendedName>
</protein>
<evidence type="ECO:0000313" key="3">
    <source>
        <dbReference type="EMBL" id="MBB4963562.1"/>
    </source>
</evidence>
<evidence type="ECO:0008006" key="5">
    <source>
        <dbReference type="Google" id="ProtNLM"/>
    </source>
</evidence>
<reference evidence="3 4" key="1">
    <citation type="submission" date="2020-08" db="EMBL/GenBank/DDBJ databases">
        <title>Sequencing the genomes of 1000 actinobacteria strains.</title>
        <authorList>
            <person name="Klenk H.-P."/>
        </authorList>
    </citation>
    <scope>NUCLEOTIDE SEQUENCE [LARGE SCALE GENOMIC DNA]</scope>
    <source>
        <strain evidence="3 4">DSM 45084</strain>
    </source>
</reference>
<dbReference type="EMBL" id="JACHJS010000001">
    <property type="protein sequence ID" value="MBB4963562.1"/>
    <property type="molecule type" value="Genomic_DNA"/>
</dbReference>
<feature type="region of interest" description="Disordered" evidence="1">
    <location>
        <begin position="1"/>
        <end position="20"/>
    </location>
</feature>